<keyword evidence="5" id="KW-1185">Reference proteome</keyword>
<protein>
    <submittedName>
        <fullName evidence="4">Uncharacterized protein</fullName>
    </submittedName>
</protein>
<dbReference type="Proteomes" id="UP000794436">
    <property type="component" value="Unassembled WGS sequence"/>
</dbReference>
<evidence type="ECO:0000313" key="5">
    <source>
        <dbReference type="Proteomes" id="UP000794436"/>
    </source>
</evidence>
<feature type="transmembrane region" description="Helical" evidence="3">
    <location>
        <begin position="92"/>
        <end position="111"/>
    </location>
</feature>
<dbReference type="GO" id="GO:0008324">
    <property type="term" value="F:monoatomic cation transmembrane transporter activity"/>
    <property type="evidence" value="ECO:0007669"/>
    <property type="project" value="TreeGrafter"/>
</dbReference>
<evidence type="ECO:0000313" key="4">
    <source>
        <dbReference type="EMBL" id="TMW62967.1"/>
    </source>
</evidence>
<evidence type="ECO:0000256" key="1">
    <source>
        <dbReference type="ARBA" id="ARBA00022448"/>
    </source>
</evidence>
<evidence type="ECO:0000256" key="2">
    <source>
        <dbReference type="SAM" id="MobiDB-lite"/>
    </source>
</evidence>
<dbReference type="PANTHER" id="PTHR12266:SF0">
    <property type="entry name" value="MITOCHONDRIAL SODIUM_CALCIUM EXCHANGER PROTEIN"/>
    <property type="match status" value="1"/>
</dbReference>
<name>A0A8K1CIU5_PYTOL</name>
<keyword evidence="3" id="KW-1133">Transmembrane helix</keyword>
<dbReference type="AlphaFoldDB" id="A0A8K1CIU5"/>
<feature type="region of interest" description="Disordered" evidence="2">
    <location>
        <begin position="1"/>
        <end position="20"/>
    </location>
</feature>
<reference evidence="4" key="1">
    <citation type="submission" date="2019-03" db="EMBL/GenBank/DDBJ databases">
        <title>Long read genome sequence of the mycoparasitic Pythium oligandrum ATCC 38472 isolated from sugarbeet rhizosphere.</title>
        <authorList>
            <person name="Gaulin E."/>
        </authorList>
    </citation>
    <scope>NUCLEOTIDE SEQUENCE</scope>
    <source>
        <strain evidence="4">ATCC 38472_TT</strain>
    </source>
</reference>
<evidence type="ECO:0000256" key="3">
    <source>
        <dbReference type="SAM" id="Phobius"/>
    </source>
</evidence>
<sequence>MHRASERTKRWKSPSLPKKPKSILNLPSHGLTLRHGSLIMCHSPEFSDTSCPPGSLVRMPYDCHVPAVERNATFGPLKIDYLYLHHCAFTDVLVLSIVILLLWLGVLFYLLRSTADGYFSPTLASISEKLRVP</sequence>
<dbReference type="InterPro" id="IPR051359">
    <property type="entry name" value="CaCA_antiporter"/>
</dbReference>
<dbReference type="GO" id="GO:0016020">
    <property type="term" value="C:membrane"/>
    <property type="evidence" value="ECO:0007669"/>
    <property type="project" value="TreeGrafter"/>
</dbReference>
<comment type="caution">
    <text evidence="4">The sequence shown here is derived from an EMBL/GenBank/DDBJ whole genome shotgun (WGS) entry which is preliminary data.</text>
</comment>
<proteinExistence type="predicted"/>
<keyword evidence="3" id="KW-0472">Membrane</keyword>
<dbReference type="PANTHER" id="PTHR12266">
    <property type="entry name" value="NA+/CA2+ K+ INDEPENDENT EXCHANGER"/>
    <property type="match status" value="1"/>
</dbReference>
<dbReference type="OrthoDB" id="407410at2759"/>
<keyword evidence="1" id="KW-0813">Transport</keyword>
<accession>A0A8K1CIU5</accession>
<gene>
    <name evidence="4" type="ORF">Poli38472_005585</name>
</gene>
<dbReference type="EMBL" id="SPLM01000073">
    <property type="protein sequence ID" value="TMW62967.1"/>
    <property type="molecule type" value="Genomic_DNA"/>
</dbReference>
<keyword evidence="3" id="KW-0812">Transmembrane</keyword>
<organism evidence="4 5">
    <name type="scientific">Pythium oligandrum</name>
    <name type="common">Mycoparasitic fungus</name>
    <dbReference type="NCBI Taxonomy" id="41045"/>
    <lineage>
        <taxon>Eukaryota</taxon>
        <taxon>Sar</taxon>
        <taxon>Stramenopiles</taxon>
        <taxon>Oomycota</taxon>
        <taxon>Peronosporomycetes</taxon>
        <taxon>Pythiales</taxon>
        <taxon>Pythiaceae</taxon>
        <taxon>Pythium</taxon>
    </lineage>
</organism>